<dbReference type="InterPro" id="IPR002641">
    <property type="entry name" value="PNPLA_dom"/>
</dbReference>
<keyword evidence="1 4" id="KW-0378">Hydrolase</keyword>
<dbReference type="InterPro" id="IPR050301">
    <property type="entry name" value="NTE"/>
</dbReference>
<dbReference type="PANTHER" id="PTHR14226">
    <property type="entry name" value="NEUROPATHY TARGET ESTERASE/SWISS CHEESE D.MELANOGASTER"/>
    <property type="match status" value="1"/>
</dbReference>
<evidence type="ECO:0000313" key="6">
    <source>
        <dbReference type="EMBL" id="SHG27317.1"/>
    </source>
</evidence>
<gene>
    <name evidence="6" type="ORF">SAMN05444351_2059</name>
</gene>
<keyword evidence="7" id="KW-1185">Reference proteome</keyword>
<dbReference type="SUPFAM" id="SSF52151">
    <property type="entry name" value="FabD/lysophospholipase-like"/>
    <property type="match status" value="1"/>
</dbReference>
<protein>
    <submittedName>
        <fullName evidence="6">Patatin-like phospholipase</fullName>
    </submittedName>
</protein>
<dbReference type="PROSITE" id="PS51635">
    <property type="entry name" value="PNPLA"/>
    <property type="match status" value="1"/>
</dbReference>
<sequence>MGPVTPRTHLVLGGGGAMGAFQAGALRALLDTGLAVDALHGTSVGAVNAAFLAAAPGPDRAARLTELWSDPAMGRVLRPGWPARARGLARSLRRGAGFLDDRPLRRLVADHVPAHDLGELAVPLSVTTTCLDCGAAARHRTGPVGDVLAASCALPGLFAPVRLPDGHLHVDGGIVDGVPVAGALADAGPDDRVLVLDCGLAPVTAVEGRCAAHPRAAGPLACGVPADPDRDPYVAPVEAGPGALDTVLQAFTVARTVANRAAVAGALADPRVQVLPHVADAWAAGLLDRLPTGPRDTGGARALLAAGREVTARWLSAGTELALR</sequence>
<feature type="short sequence motif" description="DGA/G" evidence="4">
    <location>
        <begin position="171"/>
        <end position="173"/>
    </location>
</feature>
<dbReference type="Gene3D" id="3.40.1090.10">
    <property type="entry name" value="Cytosolic phospholipase A2 catalytic domain"/>
    <property type="match status" value="2"/>
</dbReference>
<accession>A0A1M5IGD3</accession>
<keyword evidence="2 4" id="KW-0442">Lipid degradation</keyword>
<dbReference type="Pfam" id="PF01734">
    <property type="entry name" value="Patatin"/>
    <property type="match status" value="1"/>
</dbReference>
<name>A0A1M5IGD3_9ACTN</name>
<proteinExistence type="predicted"/>
<reference evidence="6 7" key="1">
    <citation type="submission" date="2016-11" db="EMBL/GenBank/DDBJ databases">
        <authorList>
            <person name="Jaros S."/>
            <person name="Januszkiewicz K."/>
            <person name="Wedrychowicz H."/>
        </authorList>
    </citation>
    <scope>NUCLEOTIDE SEQUENCE [LARGE SCALE GENOMIC DNA]</scope>
    <source>
        <strain evidence="6 7">DSM 45408</strain>
    </source>
</reference>
<feature type="active site" description="Proton acceptor" evidence="4">
    <location>
        <position position="171"/>
    </location>
</feature>
<keyword evidence="3 4" id="KW-0443">Lipid metabolism</keyword>
<dbReference type="PANTHER" id="PTHR14226:SF29">
    <property type="entry name" value="NEUROPATHY TARGET ESTERASE SWS"/>
    <property type="match status" value="1"/>
</dbReference>
<feature type="short sequence motif" description="GXSXG" evidence="4">
    <location>
        <begin position="41"/>
        <end position="45"/>
    </location>
</feature>
<dbReference type="AlphaFoldDB" id="A0A1M5IGD3"/>
<dbReference type="EMBL" id="FQVX01000002">
    <property type="protein sequence ID" value="SHG27317.1"/>
    <property type="molecule type" value="Genomic_DNA"/>
</dbReference>
<evidence type="ECO:0000256" key="1">
    <source>
        <dbReference type="ARBA" id="ARBA00022801"/>
    </source>
</evidence>
<evidence type="ECO:0000259" key="5">
    <source>
        <dbReference type="PROSITE" id="PS51635"/>
    </source>
</evidence>
<dbReference type="InterPro" id="IPR016035">
    <property type="entry name" value="Acyl_Trfase/lysoPLipase"/>
</dbReference>
<dbReference type="Proteomes" id="UP000184471">
    <property type="component" value="Unassembled WGS sequence"/>
</dbReference>
<evidence type="ECO:0000256" key="2">
    <source>
        <dbReference type="ARBA" id="ARBA00022963"/>
    </source>
</evidence>
<feature type="active site" description="Nucleophile" evidence="4">
    <location>
        <position position="43"/>
    </location>
</feature>
<feature type="short sequence motif" description="GXGXXG" evidence="4">
    <location>
        <begin position="14"/>
        <end position="19"/>
    </location>
</feature>
<dbReference type="STRING" id="1070870.SAMN05444351_2059"/>
<evidence type="ECO:0000256" key="4">
    <source>
        <dbReference type="PROSITE-ProRule" id="PRU01161"/>
    </source>
</evidence>
<organism evidence="6 7">
    <name type="scientific">Geodermatophilus nigrescens</name>
    <dbReference type="NCBI Taxonomy" id="1070870"/>
    <lineage>
        <taxon>Bacteria</taxon>
        <taxon>Bacillati</taxon>
        <taxon>Actinomycetota</taxon>
        <taxon>Actinomycetes</taxon>
        <taxon>Geodermatophilales</taxon>
        <taxon>Geodermatophilaceae</taxon>
        <taxon>Geodermatophilus</taxon>
    </lineage>
</organism>
<evidence type="ECO:0000256" key="3">
    <source>
        <dbReference type="ARBA" id="ARBA00023098"/>
    </source>
</evidence>
<feature type="domain" description="PNPLA" evidence="5">
    <location>
        <begin position="10"/>
        <end position="184"/>
    </location>
</feature>
<dbReference type="GO" id="GO:0016042">
    <property type="term" value="P:lipid catabolic process"/>
    <property type="evidence" value="ECO:0007669"/>
    <property type="project" value="UniProtKB-UniRule"/>
</dbReference>
<evidence type="ECO:0000313" key="7">
    <source>
        <dbReference type="Proteomes" id="UP000184471"/>
    </source>
</evidence>
<dbReference type="GO" id="GO:0016787">
    <property type="term" value="F:hydrolase activity"/>
    <property type="evidence" value="ECO:0007669"/>
    <property type="project" value="UniProtKB-UniRule"/>
</dbReference>